<organism evidence="2 3">
    <name type="scientific">Candidatus Vogelbacteria bacterium RIFOXYD1_FULL_46_19</name>
    <dbReference type="NCBI Taxonomy" id="1802439"/>
    <lineage>
        <taxon>Bacteria</taxon>
        <taxon>Candidatus Vogeliibacteriota</taxon>
    </lineage>
</organism>
<keyword evidence="1" id="KW-0812">Transmembrane</keyword>
<keyword evidence="1" id="KW-0472">Membrane</keyword>
<name>A0A1G2QFZ2_9BACT</name>
<dbReference type="STRING" id="1802439.A2589_01325"/>
<dbReference type="EMBL" id="MHTK01000006">
    <property type="protein sequence ID" value="OHA59486.1"/>
    <property type="molecule type" value="Genomic_DNA"/>
</dbReference>
<keyword evidence="1" id="KW-1133">Transmembrane helix</keyword>
<gene>
    <name evidence="2" type="ORF">A2589_01325</name>
</gene>
<accession>A0A1G2QFZ2</accession>
<evidence type="ECO:0000313" key="2">
    <source>
        <dbReference type="EMBL" id="OHA59486.1"/>
    </source>
</evidence>
<feature type="transmembrane region" description="Helical" evidence="1">
    <location>
        <begin position="267"/>
        <end position="290"/>
    </location>
</feature>
<dbReference type="Proteomes" id="UP000177838">
    <property type="component" value="Unassembled WGS sequence"/>
</dbReference>
<feature type="transmembrane region" description="Helical" evidence="1">
    <location>
        <begin position="187"/>
        <end position="214"/>
    </location>
</feature>
<protein>
    <submittedName>
        <fullName evidence="2">Uncharacterized protein</fullName>
    </submittedName>
</protein>
<feature type="transmembrane region" description="Helical" evidence="1">
    <location>
        <begin position="296"/>
        <end position="327"/>
    </location>
</feature>
<comment type="caution">
    <text evidence="2">The sequence shown here is derived from an EMBL/GenBank/DDBJ whole genome shotgun (WGS) entry which is preliminary data.</text>
</comment>
<reference evidence="2 3" key="1">
    <citation type="journal article" date="2016" name="Nat. Commun.">
        <title>Thousands of microbial genomes shed light on interconnected biogeochemical processes in an aquifer system.</title>
        <authorList>
            <person name="Anantharaman K."/>
            <person name="Brown C.T."/>
            <person name="Hug L.A."/>
            <person name="Sharon I."/>
            <person name="Castelle C.J."/>
            <person name="Probst A.J."/>
            <person name="Thomas B.C."/>
            <person name="Singh A."/>
            <person name="Wilkins M.J."/>
            <person name="Karaoz U."/>
            <person name="Brodie E.L."/>
            <person name="Williams K.H."/>
            <person name="Hubbard S.S."/>
            <person name="Banfield J.F."/>
        </authorList>
    </citation>
    <scope>NUCLEOTIDE SEQUENCE [LARGE SCALE GENOMIC DNA]</scope>
</reference>
<evidence type="ECO:0000256" key="1">
    <source>
        <dbReference type="SAM" id="Phobius"/>
    </source>
</evidence>
<dbReference type="AlphaFoldDB" id="A0A1G2QFZ2"/>
<sequence length="411" mass="48459">MLRLFVDNTKSLVDPVFPVRWCLCPGDWEELRKRNAQNIHVVISVVYGDREVDRHMFPIDRAMEYIRLRRAGTHTLNAFVVWCEDDWGHPREDRSKSGKQRLRQAFASKEANGVPTYNLYDGNDELSLLNIPQIDCRLKYLLDVASVNVEVGAEFFAPEPPEWEKKWVNLLFSRKPVDQCAYRRRRIFAYTLQFVLVPLIFAVKCPIRLTALLFTILTARRYWKFAPVFRIWTYRFEDVWDPPTTMYWHPRNNLVLRDKEGNKRNSLFLFLHPCLWLAVAGVAASVWAYWGFVSAIGAWLGMAVSWLVVEAWLYLLVLVVVGIIAAYKLAKYLYDPDYHHRQLQRAEKLKEEREAARKRREDEYFTVSLQELVCPGDRQLPVIVSELPVSRRTFRLRFQELKKKVCRPFAL</sequence>
<evidence type="ECO:0000313" key="3">
    <source>
        <dbReference type="Proteomes" id="UP000177838"/>
    </source>
</evidence>
<proteinExistence type="predicted"/>